<accession>A0A6J7WJJ8</accession>
<name>A0A6J7WJJ8_9CAUD</name>
<protein>
    <submittedName>
        <fullName evidence="1">Uncharacterized protein</fullName>
    </submittedName>
</protein>
<proteinExistence type="predicted"/>
<sequence>MPDIPQPENLSTYIRDLERRIRLLETAPRLANASVSDDAGVVRTLTGKLPSGDYGFEIHNSSGATVFQVLSSGVSVPRAQMGVVKSSDFVVVTSGTFTPTWRAYSPYIVADAVQITVLVATDPGTTAEIRLTTNGSPISAINAIPANSQVSTDFKWKTAGLVVGTGPAIFYVEVRRTGGAGNVNVYPPDQAHMAASNAIGATATGL</sequence>
<dbReference type="EMBL" id="LR798252">
    <property type="protein sequence ID" value="CAB5217937.1"/>
    <property type="molecule type" value="Genomic_DNA"/>
</dbReference>
<reference evidence="1" key="1">
    <citation type="submission" date="2020-05" db="EMBL/GenBank/DDBJ databases">
        <authorList>
            <person name="Chiriac C."/>
            <person name="Salcher M."/>
            <person name="Ghai R."/>
            <person name="Kavagutti S V."/>
        </authorList>
    </citation>
    <scope>NUCLEOTIDE SEQUENCE</scope>
</reference>
<evidence type="ECO:0000313" key="1">
    <source>
        <dbReference type="EMBL" id="CAB5217937.1"/>
    </source>
</evidence>
<organism evidence="1">
    <name type="scientific">uncultured Caudovirales phage</name>
    <dbReference type="NCBI Taxonomy" id="2100421"/>
    <lineage>
        <taxon>Viruses</taxon>
        <taxon>Duplodnaviria</taxon>
        <taxon>Heunggongvirae</taxon>
        <taxon>Uroviricota</taxon>
        <taxon>Caudoviricetes</taxon>
        <taxon>Peduoviridae</taxon>
        <taxon>Maltschvirus</taxon>
        <taxon>Maltschvirus maltsch</taxon>
    </lineage>
</organism>
<gene>
    <name evidence="1" type="ORF">UFOVP209_32</name>
</gene>